<reference evidence="8" key="1">
    <citation type="submission" date="2018-09" db="EMBL/GenBank/DDBJ databases">
        <authorList>
            <person name="Zhu H."/>
        </authorList>
    </citation>
    <scope>NUCLEOTIDE SEQUENCE [LARGE SCALE GENOMIC DNA]</scope>
    <source>
        <strain evidence="8">K1S02-23</strain>
    </source>
</reference>
<dbReference type="GO" id="GO:0009247">
    <property type="term" value="P:glycolipid biosynthetic process"/>
    <property type="evidence" value="ECO:0007669"/>
    <property type="project" value="UniProtKB-ARBA"/>
</dbReference>
<dbReference type="Pfam" id="PF03279">
    <property type="entry name" value="Lip_A_acyltrans"/>
    <property type="match status" value="1"/>
</dbReference>
<dbReference type="GO" id="GO:0005886">
    <property type="term" value="C:plasma membrane"/>
    <property type="evidence" value="ECO:0007669"/>
    <property type="project" value="UniProtKB-SubCell"/>
</dbReference>
<keyword evidence="6 7" id="KW-0012">Acyltransferase</keyword>
<dbReference type="CDD" id="cd07984">
    <property type="entry name" value="LPLAT_LABLAT-like"/>
    <property type="match status" value="1"/>
</dbReference>
<dbReference type="InterPro" id="IPR014548">
    <property type="entry name" value="Ac_Trasf"/>
</dbReference>
<organism evidence="7 8">
    <name type="scientific">Noviherbaspirillum sedimenti</name>
    <dbReference type="NCBI Taxonomy" id="2320865"/>
    <lineage>
        <taxon>Bacteria</taxon>
        <taxon>Pseudomonadati</taxon>
        <taxon>Pseudomonadota</taxon>
        <taxon>Betaproteobacteria</taxon>
        <taxon>Burkholderiales</taxon>
        <taxon>Oxalobacteraceae</taxon>
        <taxon>Noviherbaspirillum</taxon>
    </lineage>
</organism>
<evidence type="ECO:0000256" key="4">
    <source>
        <dbReference type="ARBA" id="ARBA00022679"/>
    </source>
</evidence>
<dbReference type="InterPro" id="IPR004960">
    <property type="entry name" value="LipA_acyltrans"/>
</dbReference>
<comment type="caution">
    <text evidence="7">The sequence shown here is derived from an EMBL/GenBank/DDBJ whole genome shotgun (WGS) entry which is preliminary data.</text>
</comment>
<name>A0A3A3G859_9BURK</name>
<evidence type="ECO:0000256" key="2">
    <source>
        <dbReference type="ARBA" id="ARBA00022475"/>
    </source>
</evidence>
<keyword evidence="3" id="KW-0997">Cell inner membrane</keyword>
<dbReference type="OrthoDB" id="9808633at2"/>
<dbReference type="PANTHER" id="PTHR30606">
    <property type="entry name" value="LIPID A BIOSYNTHESIS LAUROYL ACYLTRANSFERASE"/>
    <property type="match status" value="1"/>
</dbReference>
<dbReference type="PIRSF" id="PIRSF028561">
    <property type="entry name" value="Ac_Trasf"/>
    <property type="match status" value="1"/>
</dbReference>
<dbReference type="EMBL" id="QYUQ01000002">
    <property type="protein sequence ID" value="RJG02742.1"/>
    <property type="molecule type" value="Genomic_DNA"/>
</dbReference>
<protein>
    <submittedName>
        <fullName evidence="7">Acyltransferase</fullName>
    </submittedName>
</protein>
<evidence type="ECO:0000256" key="3">
    <source>
        <dbReference type="ARBA" id="ARBA00022519"/>
    </source>
</evidence>
<comment type="subcellular location">
    <subcellularLocation>
        <location evidence="1">Cell inner membrane</location>
    </subcellularLocation>
</comment>
<dbReference type="GO" id="GO:0016746">
    <property type="term" value="F:acyltransferase activity"/>
    <property type="evidence" value="ECO:0007669"/>
    <property type="project" value="UniProtKB-KW"/>
</dbReference>
<keyword evidence="4 7" id="KW-0808">Transferase</keyword>
<evidence type="ECO:0000256" key="1">
    <source>
        <dbReference type="ARBA" id="ARBA00004533"/>
    </source>
</evidence>
<accession>A0A3A3G859</accession>
<dbReference type="Proteomes" id="UP000266327">
    <property type="component" value="Unassembled WGS sequence"/>
</dbReference>
<gene>
    <name evidence="7" type="ORF">D3878_15105</name>
</gene>
<sequence>MTPPVHIAPRRHWAQINEASFIAGMRFLFWVCRTFGRWPFRLLLYPVLAWYVLTQPTARAASSDYLRRVRGFGGLAWIDPGLLGVMRHFAAFAECILDKMLLWGGQVALADIEFFGEKELDDDIASQRGGLMICSHFGNLELCRVLARQQAGLKLTVLVHTKHAHKFNQLLAQLDPESQLNLLQVTEMSPATAMLLNERVARGEFVVIAGDRVPVTSGARTCQARFMGEQAPFPVGPYILASLLQCPVYMLFSMRVGRRSEIHFERLRDAIHLPRKGREQACAALAQDYAARLEHFCLRAPFQWFNFYEFWRSPDMEPTDASR</sequence>
<keyword evidence="8" id="KW-1185">Reference proteome</keyword>
<evidence type="ECO:0000256" key="6">
    <source>
        <dbReference type="ARBA" id="ARBA00023315"/>
    </source>
</evidence>
<evidence type="ECO:0000313" key="8">
    <source>
        <dbReference type="Proteomes" id="UP000266327"/>
    </source>
</evidence>
<dbReference type="AlphaFoldDB" id="A0A3A3G859"/>
<dbReference type="RefSeq" id="WP_119786243.1">
    <property type="nucleotide sequence ID" value="NZ_QYUQ01000002.1"/>
</dbReference>
<keyword evidence="5" id="KW-0472">Membrane</keyword>
<dbReference type="PANTHER" id="PTHR30606:SF9">
    <property type="entry name" value="LIPID A BIOSYNTHESIS LAUROYLTRANSFERASE"/>
    <property type="match status" value="1"/>
</dbReference>
<evidence type="ECO:0000313" key="7">
    <source>
        <dbReference type="EMBL" id="RJG02742.1"/>
    </source>
</evidence>
<proteinExistence type="predicted"/>
<keyword evidence="2" id="KW-1003">Cell membrane</keyword>
<evidence type="ECO:0000256" key="5">
    <source>
        <dbReference type="ARBA" id="ARBA00023136"/>
    </source>
</evidence>